<organism evidence="6 7">
    <name type="scientific">Roseovarius litoreus</name>
    <dbReference type="NCBI Taxonomy" id="1155722"/>
    <lineage>
        <taxon>Bacteria</taxon>
        <taxon>Pseudomonadati</taxon>
        <taxon>Pseudomonadota</taxon>
        <taxon>Alphaproteobacteria</taxon>
        <taxon>Rhodobacterales</taxon>
        <taxon>Roseobacteraceae</taxon>
        <taxon>Roseovarius</taxon>
    </lineage>
</organism>
<evidence type="ECO:0000256" key="1">
    <source>
        <dbReference type="ARBA" id="ARBA00004496"/>
    </source>
</evidence>
<dbReference type="InterPro" id="IPR019903">
    <property type="entry name" value="RIC_family"/>
</dbReference>
<reference evidence="6 7" key="1">
    <citation type="submission" date="2016-11" db="EMBL/GenBank/DDBJ databases">
        <authorList>
            <person name="Varghese N."/>
            <person name="Submissions S."/>
        </authorList>
    </citation>
    <scope>NUCLEOTIDE SEQUENCE [LARGE SCALE GENOMIC DNA]</scope>
    <source>
        <strain evidence="6 7">DSM 28249</strain>
    </source>
</reference>
<protein>
    <submittedName>
        <fullName evidence="6">Regulator of cell morphogenesis and NO signaling</fullName>
    </submittedName>
</protein>
<comment type="subcellular location">
    <subcellularLocation>
        <location evidence="1">Cytoplasm</location>
    </subcellularLocation>
</comment>
<dbReference type="GO" id="GO:0005737">
    <property type="term" value="C:cytoplasm"/>
    <property type="evidence" value="ECO:0007669"/>
    <property type="project" value="UniProtKB-SubCell"/>
</dbReference>
<keyword evidence="2" id="KW-0963">Cytoplasm</keyword>
<evidence type="ECO:0000313" key="7">
    <source>
        <dbReference type="Proteomes" id="UP000322545"/>
    </source>
</evidence>
<evidence type="ECO:0000256" key="4">
    <source>
        <dbReference type="ARBA" id="ARBA00023004"/>
    </source>
</evidence>
<dbReference type="Proteomes" id="UP000322545">
    <property type="component" value="Unassembled WGS sequence"/>
</dbReference>
<evidence type="ECO:0000256" key="2">
    <source>
        <dbReference type="ARBA" id="ARBA00022490"/>
    </source>
</evidence>
<evidence type="ECO:0000313" key="6">
    <source>
        <dbReference type="EMBL" id="SHM65627.1"/>
    </source>
</evidence>
<dbReference type="PANTHER" id="PTHR36438">
    <property type="entry name" value="IRON-SULFUR CLUSTER REPAIR PROTEIN YTFE"/>
    <property type="match status" value="1"/>
</dbReference>
<keyword evidence="4" id="KW-0408">Iron</keyword>
<dbReference type="Gene3D" id="1.20.120.520">
    <property type="entry name" value="nmb1532 protein domain like"/>
    <property type="match status" value="1"/>
</dbReference>
<dbReference type="AlphaFoldDB" id="A0A1M7KJT3"/>
<evidence type="ECO:0000256" key="3">
    <source>
        <dbReference type="ARBA" id="ARBA00022723"/>
    </source>
</evidence>
<dbReference type="InterPro" id="IPR012312">
    <property type="entry name" value="Hemerythrin-like"/>
</dbReference>
<dbReference type="EMBL" id="FRCB01000011">
    <property type="protein sequence ID" value="SHM65627.1"/>
    <property type="molecule type" value="Genomic_DNA"/>
</dbReference>
<dbReference type="RefSeq" id="WP_149780691.1">
    <property type="nucleotide sequence ID" value="NZ_FRCB01000011.1"/>
</dbReference>
<dbReference type="PANTHER" id="PTHR36438:SF1">
    <property type="entry name" value="IRON-SULFUR CLUSTER REPAIR PROTEIN YTFE"/>
    <property type="match status" value="1"/>
</dbReference>
<sequence>MHDDATATATPEAPQETGALIDHILTHYHEMHRADLASLVPLAERVEQVHADDPDAPTGLARALATLAREMEDHMAKEELILFPAMRAGGGAGIEHPIAVMRADHDDHAATIARIRKLTGDLTPPEHACGSWRSLYGGTATLLDELAAHIALENDVLFPRFETAR</sequence>
<keyword evidence="3" id="KW-0479">Metal-binding</keyword>
<name>A0A1M7KJT3_9RHOB</name>
<evidence type="ECO:0000259" key="5">
    <source>
        <dbReference type="Pfam" id="PF01814"/>
    </source>
</evidence>
<accession>A0A1M7KJT3</accession>
<proteinExistence type="predicted"/>
<feature type="domain" description="Hemerythrin-like" evidence="5">
    <location>
        <begin position="21"/>
        <end position="160"/>
    </location>
</feature>
<keyword evidence="7" id="KW-1185">Reference proteome</keyword>
<dbReference type="Pfam" id="PF01814">
    <property type="entry name" value="Hemerythrin"/>
    <property type="match status" value="1"/>
</dbReference>
<dbReference type="GO" id="GO:0046872">
    <property type="term" value="F:metal ion binding"/>
    <property type="evidence" value="ECO:0007669"/>
    <property type="project" value="UniProtKB-KW"/>
</dbReference>
<gene>
    <name evidence="6" type="ORF">SAMN05443432_11138</name>
</gene>